<sequence>STTESHPQHPSYKTKGLNKRDDLSSSNEDLRARYQPLPVLKKCDGDLKAMEEEKPPETPKKALQEPETPDSPDLVPVPVAFKCVRPFYTGPPSEDEEYERQQREKKKRFGDDAPRPEYNLVPEN</sequence>
<accession>A0AC34RAM3</accession>
<dbReference type="Proteomes" id="UP000887576">
    <property type="component" value="Unplaced"/>
</dbReference>
<name>A0AC34RAM3_9BILA</name>
<evidence type="ECO:0000313" key="1">
    <source>
        <dbReference type="Proteomes" id="UP000887576"/>
    </source>
</evidence>
<dbReference type="WBParaSite" id="JU765_v2.g4907.t1">
    <property type="protein sequence ID" value="JU765_v2.g4907.t1"/>
    <property type="gene ID" value="JU765_v2.g4907"/>
</dbReference>
<protein>
    <submittedName>
        <fullName evidence="2">Uncharacterized protein</fullName>
    </submittedName>
</protein>
<evidence type="ECO:0000313" key="2">
    <source>
        <dbReference type="WBParaSite" id="JU765_v2.g4907.t1"/>
    </source>
</evidence>
<organism evidence="1 2">
    <name type="scientific">Panagrolaimus sp. JU765</name>
    <dbReference type="NCBI Taxonomy" id="591449"/>
    <lineage>
        <taxon>Eukaryota</taxon>
        <taxon>Metazoa</taxon>
        <taxon>Ecdysozoa</taxon>
        <taxon>Nematoda</taxon>
        <taxon>Chromadorea</taxon>
        <taxon>Rhabditida</taxon>
        <taxon>Tylenchina</taxon>
        <taxon>Panagrolaimomorpha</taxon>
        <taxon>Panagrolaimoidea</taxon>
        <taxon>Panagrolaimidae</taxon>
        <taxon>Panagrolaimus</taxon>
    </lineage>
</organism>
<reference evidence="2" key="1">
    <citation type="submission" date="2022-11" db="UniProtKB">
        <authorList>
            <consortium name="WormBaseParasite"/>
        </authorList>
    </citation>
    <scope>IDENTIFICATION</scope>
</reference>
<proteinExistence type="predicted"/>